<dbReference type="RefSeq" id="WP_091152176.1">
    <property type="nucleotide sequence ID" value="NZ_FNAI01000010.1"/>
</dbReference>
<evidence type="ECO:0000313" key="4">
    <source>
        <dbReference type="Proteomes" id="UP000199072"/>
    </source>
</evidence>
<dbReference type="Pfam" id="PF04466">
    <property type="entry name" value="Terminase_3"/>
    <property type="match status" value="1"/>
</dbReference>
<dbReference type="PANTHER" id="PTHR39184">
    <property type="match status" value="1"/>
</dbReference>
<dbReference type="Gene3D" id="3.30.420.280">
    <property type="match status" value="1"/>
</dbReference>
<organism evidence="3 4">
    <name type="scientific">Mucilaginibacter pineti</name>
    <dbReference type="NCBI Taxonomy" id="1391627"/>
    <lineage>
        <taxon>Bacteria</taxon>
        <taxon>Pseudomonadati</taxon>
        <taxon>Bacteroidota</taxon>
        <taxon>Sphingobacteriia</taxon>
        <taxon>Sphingobacteriales</taxon>
        <taxon>Sphingobacteriaceae</taxon>
        <taxon>Mucilaginibacter</taxon>
    </lineage>
</organism>
<feature type="domain" description="Phage terminase large subunit N-terminal" evidence="1">
    <location>
        <begin position="26"/>
        <end position="210"/>
    </location>
</feature>
<dbReference type="EMBL" id="FNAI01000010">
    <property type="protein sequence ID" value="SDE89622.1"/>
    <property type="molecule type" value="Genomic_DNA"/>
</dbReference>
<reference evidence="3 4" key="1">
    <citation type="submission" date="2016-10" db="EMBL/GenBank/DDBJ databases">
        <authorList>
            <person name="de Groot N.N."/>
        </authorList>
    </citation>
    <scope>NUCLEOTIDE SEQUENCE [LARGE SCALE GENOMIC DNA]</scope>
    <source>
        <strain evidence="3 4">47C3B</strain>
    </source>
</reference>
<keyword evidence="4" id="KW-1185">Reference proteome</keyword>
<dbReference type="Proteomes" id="UP000199072">
    <property type="component" value="Unassembled WGS sequence"/>
</dbReference>
<evidence type="ECO:0000313" key="3">
    <source>
        <dbReference type="EMBL" id="SDE89622.1"/>
    </source>
</evidence>
<evidence type="ECO:0000259" key="2">
    <source>
        <dbReference type="Pfam" id="PF17288"/>
    </source>
</evidence>
<feature type="domain" description="Phage terminase large subunit C-terminal" evidence="2">
    <location>
        <begin position="241"/>
        <end position="377"/>
    </location>
</feature>
<accession>A0A1G7GNC9</accession>
<sequence length="419" mass="47918">MTNLSNDPKFEVSVLFEQNYHTVEHIVINQGGTSSGKTYAIEQVLFCLACQTPKQVITIVGQDIPNLKAGALRDALNIYNNSESLKNMIKGYNKTDRIFEFYNGTIIEFKSYADAQDAKSGKRDYLFINEANGITYDIYTELALRTRKRIFIDYNPNNSFWVHEQLIGRPGVQLIISDHRHNPFLDQQMRDKIESLKAVDIELWKVYARGLTGKITGLIFNNWYICNEIPADATLIAAGLDFGFTNDQTGCLQVYKRNGELWVNELFYETGLTNTDISGRLKATDMNRKTEIIADSAEPKSIEELKRMGWWISGAKKGNDSIKNSIDILKRYKINVTRASVNLRNELGRYKWRVDNSGKTINEPVDRWNHLIDPLRYVALNKLKINNDTKLRSRLPFVTQRTVTSNGVFDELTGPYGLT</sequence>
<dbReference type="InterPro" id="IPR027417">
    <property type="entry name" value="P-loop_NTPase"/>
</dbReference>
<dbReference type="InterPro" id="IPR035413">
    <property type="entry name" value="Terminase_L_C"/>
</dbReference>
<proteinExistence type="predicted"/>
<dbReference type="Pfam" id="PF17288">
    <property type="entry name" value="Terminase_3C"/>
    <property type="match status" value="1"/>
</dbReference>
<evidence type="ECO:0000259" key="1">
    <source>
        <dbReference type="Pfam" id="PF04466"/>
    </source>
</evidence>
<dbReference type="InterPro" id="IPR052380">
    <property type="entry name" value="Viral_DNA_packaging_terminase"/>
</dbReference>
<dbReference type="InterPro" id="IPR035412">
    <property type="entry name" value="Terminase_L_N"/>
</dbReference>
<protein>
    <submittedName>
        <fullName evidence="3">Phage terminase large subunit</fullName>
    </submittedName>
</protein>
<dbReference type="OrthoDB" id="9768556at2"/>
<dbReference type="Gene3D" id="3.40.50.300">
    <property type="entry name" value="P-loop containing nucleotide triphosphate hydrolases"/>
    <property type="match status" value="1"/>
</dbReference>
<name>A0A1G7GNC9_9SPHI</name>
<dbReference type="STRING" id="1391627.SAMN05216464_110224"/>
<gene>
    <name evidence="3" type="ORF">SAMN05216464_110224</name>
</gene>
<dbReference type="PANTHER" id="PTHR39184:SF1">
    <property type="entry name" value="PBSX PHAGE TERMINASE LARGE SUBUNIT"/>
    <property type="match status" value="1"/>
</dbReference>
<dbReference type="AlphaFoldDB" id="A0A1G7GNC9"/>